<evidence type="ECO:0000313" key="4">
    <source>
        <dbReference type="EMBL" id="MFD1607301.1"/>
    </source>
</evidence>
<proteinExistence type="predicted"/>
<dbReference type="Gene3D" id="3.60.21.10">
    <property type="match status" value="1"/>
</dbReference>
<name>A0ABW4HP74_9BACI</name>
<sequence length="271" mass="30813">MKFLSKLAVGILGMLSIYTFCNSNVFKINRVRVQTRKFPLNGKVQILQISDMHNKRAWGLHKRLLYKIDKLHPDMIVLTGDLVDRKTKDFRKIFTFIDMLAATKIPIFFVTGNHEWGNSKNKQFLTGLENRGVIILSNKAVELELNSVKVTLVGIDDTSTEHENIPEAFRHVKNDAYMILLSHSPYVIKKYPYLPVDLVLSGHTHGGQIRFPIIGAVISPGGGLFPELDKGLFQWGRDKYIYVDSGLGTSTIPIRFLNQSQMSLIQIERDN</sequence>
<evidence type="ECO:0000256" key="2">
    <source>
        <dbReference type="ARBA" id="ARBA00022801"/>
    </source>
</evidence>
<dbReference type="Proteomes" id="UP001597221">
    <property type="component" value="Unassembled WGS sequence"/>
</dbReference>
<dbReference type="RefSeq" id="WP_251513150.1">
    <property type="nucleotide sequence ID" value="NZ_JAMBON010000009.1"/>
</dbReference>
<keyword evidence="5" id="KW-1185">Reference proteome</keyword>
<dbReference type="InterPro" id="IPR051158">
    <property type="entry name" value="Metallophosphoesterase_sf"/>
</dbReference>
<protein>
    <submittedName>
        <fullName evidence="4">Metallophosphoesterase</fullName>
    </submittedName>
</protein>
<keyword evidence="1" id="KW-0479">Metal-binding</keyword>
<evidence type="ECO:0000313" key="5">
    <source>
        <dbReference type="Proteomes" id="UP001597221"/>
    </source>
</evidence>
<dbReference type="EMBL" id="JBHUDE010000034">
    <property type="protein sequence ID" value="MFD1607301.1"/>
    <property type="molecule type" value="Genomic_DNA"/>
</dbReference>
<keyword evidence="2" id="KW-0378">Hydrolase</keyword>
<dbReference type="PANTHER" id="PTHR31302">
    <property type="entry name" value="TRANSMEMBRANE PROTEIN WITH METALLOPHOSPHOESTERASE DOMAIN-RELATED"/>
    <property type="match status" value="1"/>
</dbReference>
<evidence type="ECO:0000256" key="1">
    <source>
        <dbReference type="ARBA" id="ARBA00022723"/>
    </source>
</evidence>
<feature type="domain" description="Calcineurin-like phosphoesterase" evidence="3">
    <location>
        <begin position="45"/>
        <end position="206"/>
    </location>
</feature>
<gene>
    <name evidence="4" type="ORF">ACFSBH_06530</name>
</gene>
<comment type="caution">
    <text evidence="4">The sequence shown here is derived from an EMBL/GenBank/DDBJ whole genome shotgun (WGS) entry which is preliminary data.</text>
</comment>
<dbReference type="PANTHER" id="PTHR31302:SF31">
    <property type="entry name" value="PHOSPHODIESTERASE YAEI"/>
    <property type="match status" value="1"/>
</dbReference>
<dbReference type="CDD" id="cd07385">
    <property type="entry name" value="MPP_YkuE_C"/>
    <property type="match status" value="1"/>
</dbReference>
<evidence type="ECO:0000259" key="3">
    <source>
        <dbReference type="Pfam" id="PF00149"/>
    </source>
</evidence>
<dbReference type="InterPro" id="IPR029052">
    <property type="entry name" value="Metallo-depent_PP-like"/>
</dbReference>
<dbReference type="Pfam" id="PF00149">
    <property type="entry name" value="Metallophos"/>
    <property type="match status" value="1"/>
</dbReference>
<organism evidence="4 5">
    <name type="scientific">Oceanobacillus luteolus</name>
    <dbReference type="NCBI Taxonomy" id="1274358"/>
    <lineage>
        <taxon>Bacteria</taxon>
        <taxon>Bacillati</taxon>
        <taxon>Bacillota</taxon>
        <taxon>Bacilli</taxon>
        <taxon>Bacillales</taxon>
        <taxon>Bacillaceae</taxon>
        <taxon>Oceanobacillus</taxon>
    </lineage>
</organism>
<dbReference type="InterPro" id="IPR004843">
    <property type="entry name" value="Calcineurin-like_PHP"/>
</dbReference>
<dbReference type="SUPFAM" id="SSF56300">
    <property type="entry name" value="Metallo-dependent phosphatases"/>
    <property type="match status" value="1"/>
</dbReference>
<accession>A0ABW4HP74</accession>
<reference evidence="5" key="1">
    <citation type="journal article" date="2019" name="Int. J. Syst. Evol. Microbiol.">
        <title>The Global Catalogue of Microorganisms (GCM) 10K type strain sequencing project: providing services to taxonomists for standard genome sequencing and annotation.</title>
        <authorList>
            <consortium name="The Broad Institute Genomics Platform"/>
            <consortium name="The Broad Institute Genome Sequencing Center for Infectious Disease"/>
            <person name="Wu L."/>
            <person name="Ma J."/>
        </authorList>
    </citation>
    <scope>NUCLEOTIDE SEQUENCE [LARGE SCALE GENOMIC DNA]</scope>
    <source>
        <strain evidence="5">CGMCC 1.12376</strain>
    </source>
</reference>